<evidence type="ECO:0000313" key="3">
    <source>
        <dbReference type="Proteomes" id="UP000050501"/>
    </source>
</evidence>
<keyword evidence="1" id="KW-1133">Transmembrane helix</keyword>
<feature type="transmembrane region" description="Helical" evidence="1">
    <location>
        <begin position="296"/>
        <end position="316"/>
    </location>
</feature>
<accession>A0A0N8GQG4</accession>
<feature type="transmembrane region" description="Helical" evidence="1">
    <location>
        <begin position="75"/>
        <end position="95"/>
    </location>
</feature>
<feature type="transmembrane region" description="Helical" evidence="1">
    <location>
        <begin position="107"/>
        <end position="129"/>
    </location>
</feature>
<organism evidence="2 3">
    <name type="scientific">Levilinea saccharolytica</name>
    <dbReference type="NCBI Taxonomy" id="229921"/>
    <lineage>
        <taxon>Bacteria</taxon>
        <taxon>Bacillati</taxon>
        <taxon>Chloroflexota</taxon>
        <taxon>Anaerolineae</taxon>
        <taxon>Anaerolineales</taxon>
        <taxon>Anaerolineaceae</taxon>
        <taxon>Levilinea</taxon>
    </lineage>
</organism>
<feature type="transmembrane region" description="Helical" evidence="1">
    <location>
        <begin position="325"/>
        <end position="342"/>
    </location>
</feature>
<feature type="transmembrane region" description="Helical" evidence="1">
    <location>
        <begin position="160"/>
        <end position="177"/>
    </location>
</feature>
<feature type="transmembrane region" description="Helical" evidence="1">
    <location>
        <begin position="189"/>
        <end position="217"/>
    </location>
</feature>
<feature type="transmembrane region" description="Helical" evidence="1">
    <location>
        <begin position="135"/>
        <end position="153"/>
    </location>
</feature>
<comment type="caution">
    <text evidence="2">The sequence shown here is derived from an EMBL/GenBank/DDBJ whole genome shotgun (WGS) entry which is preliminary data.</text>
</comment>
<reference evidence="2 3" key="1">
    <citation type="submission" date="2015-07" db="EMBL/GenBank/DDBJ databases">
        <title>Genome sequence of Levilinea saccharolytica DSM 16555.</title>
        <authorList>
            <person name="Hemp J."/>
            <person name="Ward L.M."/>
            <person name="Pace L.A."/>
            <person name="Fischer W.W."/>
        </authorList>
    </citation>
    <scope>NUCLEOTIDE SEQUENCE [LARGE SCALE GENOMIC DNA]</scope>
    <source>
        <strain evidence="2 3">KIBI-1</strain>
    </source>
</reference>
<feature type="transmembrane region" description="Helical" evidence="1">
    <location>
        <begin position="229"/>
        <end position="248"/>
    </location>
</feature>
<keyword evidence="1" id="KW-0812">Transmembrane</keyword>
<evidence type="ECO:0000313" key="2">
    <source>
        <dbReference type="EMBL" id="KPL83626.1"/>
    </source>
</evidence>
<dbReference type="AlphaFoldDB" id="A0A0N8GQG4"/>
<protein>
    <recommendedName>
        <fullName evidence="4">Glycosyltransferase RgtA/B/C/D-like domain-containing protein</fullName>
    </recommendedName>
</protein>
<gene>
    <name evidence="2" type="ORF">ADN01_07935</name>
</gene>
<proteinExistence type="predicted"/>
<dbReference type="STRING" id="229921.ADN01_07935"/>
<keyword evidence="3" id="KW-1185">Reference proteome</keyword>
<evidence type="ECO:0008006" key="4">
    <source>
        <dbReference type="Google" id="ProtNLM"/>
    </source>
</evidence>
<name>A0A0N8GQG4_9CHLR</name>
<sequence length="515" mass="57923">MLTSRKRVFWALLPLILAYFILFIFPNAQGAADEHMLFLTSPDENIQYPNLLRMLTPGSTLIESLKHFFNHQHYIYGYPFYFFNALAALPLKIFYGADLAAHTQTLILFLRQGISVLPMLAALLIFTALQTGLRSFWRTAVLFLFLAFVPGVFRQNIQWWHPDALTVLAVALTFYFLDRDQLRFGRNFYFAAAACGLAAGIKLIGFFFFLAVAWYLLTGLRRRCLTWPQALKAGALFILILFAVFILSNPLLLIPQTRAAILQVHQDHNFSFTHGWENQDAYAKGPLSWLPVLERWYGSAYFLAFALLSLLMAALAGPRRLHNQLILAWALPYTAYLGWVIAVRPDHYWLPVLIPVFSALLALTELPSPARPSGEDAPAPSVAFPRAAPILLVGFLLAAQFIANLQTDAHLYRRSLDLEPLLRACDTTPIALNAGETFEPEEGRWYVVQQIQAEPAAQRFSVLSPGQPLPADSQQAWGCSSAEKAHLRAAYAAEDQKHSFPNQQVFGPDGIEILR</sequence>
<evidence type="ECO:0000256" key="1">
    <source>
        <dbReference type="SAM" id="Phobius"/>
    </source>
</evidence>
<dbReference type="RefSeq" id="WP_062419028.1">
    <property type="nucleotide sequence ID" value="NZ_DF967974.1"/>
</dbReference>
<dbReference type="EMBL" id="LGCM01000029">
    <property type="protein sequence ID" value="KPL83626.1"/>
    <property type="molecule type" value="Genomic_DNA"/>
</dbReference>
<dbReference type="Proteomes" id="UP000050501">
    <property type="component" value="Unassembled WGS sequence"/>
</dbReference>
<keyword evidence="1" id="KW-0472">Membrane</keyword>
<feature type="transmembrane region" description="Helical" evidence="1">
    <location>
        <begin position="387"/>
        <end position="405"/>
    </location>
</feature>
<dbReference type="OrthoDB" id="148790at2"/>